<reference evidence="2" key="2">
    <citation type="submission" date="2016-08" db="EMBL/GenBank/DDBJ databases">
        <authorList>
            <person name="Seilhamer J.J."/>
        </authorList>
    </citation>
    <scope>NUCLEOTIDE SEQUENCE</scope>
</reference>
<organism evidence="2">
    <name type="scientific">Derbesia sp. WEST4838</name>
    <dbReference type="NCBI Taxonomy" id="1847751"/>
    <lineage>
        <taxon>Eukaryota</taxon>
        <taxon>Viridiplantae</taxon>
        <taxon>Chlorophyta</taxon>
        <taxon>core chlorophytes</taxon>
        <taxon>Ulvophyceae</taxon>
        <taxon>TCBD clade</taxon>
        <taxon>Bryopsidales</taxon>
        <taxon>Bryopsidineae</taxon>
        <taxon>Derbesiaceae</taxon>
        <taxon>Derbesia</taxon>
    </lineage>
</organism>
<gene>
    <name evidence="2" type="primary">orf155</name>
</gene>
<dbReference type="RefSeq" id="YP_009306264.1">
    <property type="nucleotide sequence ID" value="NC_031367.1"/>
</dbReference>
<keyword evidence="1" id="KW-0472">Membrane</keyword>
<reference evidence="2" key="1">
    <citation type="journal article" date="2016" name="Genome Biol. Evol.">
        <title>Evolutionary Dynamics of Chloroplast Genomes in Low Light: A Case Study of the Endolithic Green Alga Ostreobium quekettii.</title>
        <authorList>
            <person name="R Marcelino V."/>
            <person name="Cremen M.C."/>
            <person name="Jackson C.J."/>
            <person name="Larkum A.A."/>
            <person name="Verbruggen H."/>
        </authorList>
    </citation>
    <scope>NUCLEOTIDE SEQUENCE</scope>
</reference>
<dbReference type="EMBL" id="KX808497">
    <property type="protein sequence ID" value="AOP19168.1"/>
    <property type="molecule type" value="Genomic_DNA"/>
</dbReference>
<name>A0A1C9JBE8_9CHLO</name>
<evidence type="ECO:0000313" key="2">
    <source>
        <dbReference type="EMBL" id="AOP19168.1"/>
    </source>
</evidence>
<dbReference type="AlphaFoldDB" id="A0A1C9JBE8"/>
<feature type="transmembrane region" description="Helical" evidence="1">
    <location>
        <begin position="20"/>
        <end position="38"/>
    </location>
</feature>
<proteinExistence type="predicted"/>
<dbReference type="GeneID" id="29288643"/>
<keyword evidence="1" id="KW-1133">Transmembrane helix</keyword>
<keyword evidence="2" id="KW-0150">Chloroplast</keyword>
<keyword evidence="2" id="KW-0934">Plastid</keyword>
<keyword evidence="1" id="KW-0812">Transmembrane</keyword>
<evidence type="ECO:0000256" key="1">
    <source>
        <dbReference type="SAM" id="Phobius"/>
    </source>
</evidence>
<protein>
    <submittedName>
        <fullName evidence="2">Uncharacterized protein</fullName>
    </submittedName>
</protein>
<accession>A0A1C9JBE8</accession>
<geneLocation type="chloroplast" evidence="2"/>
<sequence>MISLYLYLYKCGFISNLIHYYEFILFHYLIITSLIYFINNIYDDLINYLKDEFNKDWHYEQKTDMQTGLTNIDNVIRSLGPLTTKIKQQVEFNKKERARIAKKLKEQAEEIRQNKIKHIRWLEEYYKNPPTKEQEKEIVKELIRDMRKEYKKWLD</sequence>